<dbReference type="InterPro" id="IPR028082">
    <property type="entry name" value="Peripla_BP_I"/>
</dbReference>
<feature type="domain" description="HTH lacI-type" evidence="4">
    <location>
        <begin position="2"/>
        <end position="56"/>
    </location>
</feature>
<dbReference type="Gene3D" id="1.10.260.40">
    <property type="entry name" value="lambda repressor-like DNA-binding domains"/>
    <property type="match status" value="1"/>
</dbReference>
<dbReference type="Proteomes" id="UP001438008">
    <property type="component" value="Unassembled WGS sequence"/>
</dbReference>
<dbReference type="RefSeq" id="WP_349164261.1">
    <property type="nucleotide sequence ID" value="NZ_JBBMFE010000004.1"/>
</dbReference>
<evidence type="ECO:0000259" key="5">
    <source>
        <dbReference type="PROSITE" id="PS50943"/>
    </source>
</evidence>
<dbReference type="InterPro" id="IPR001387">
    <property type="entry name" value="Cro/C1-type_HTH"/>
</dbReference>
<dbReference type="PANTHER" id="PTHR30146:SF109">
    <property type="entry name" value="HTH-TYPE TRANSCRIPTIONAL REGULATOR GALS"/>
    <property type="match status" value="1"/>
</dbReference>
<dbReference type="SUPFAM" id="SSF53822">
    <property type="entry name" value="Periplasmic binding protein-like I"/>
    <property type="match status" value="1"/>
</dbReference>
<sequence length="337" mass="38921">MASYKQIAERTGLSFGTISNVLNGKGSVKEENVKKVYEAIEELDYRPNYQAKALASDSAKLLGVIVPSINDVRETEVFSYMEEFARSKGYRIMLSTSHNSAKEEKNQCEIMLSSQVDCLFIMPYSSENKEYFRRLSEQMRDRIIFINRYLEDVDIPFTVVDNDYAAMEMIQYIYKMGHRKVTFLDLKDRGISSVRDRRKGIIRWSAEMNMECEIKEIESTLEDEVMIGYQYAEQAIRNQELPKVILARDDAMAIGVYSACMQYQVSVPETVSIVGFGKYYSDYMTPKKLTTFNRDFKSLLKQATDMFLAITNGETEHIQRKIFIKGYMENGATVQKV</sequence>
<proteinExistence type="predicted"/>
<evidence type="ECO:0000313" key="7">
    <source>
        <dbReference type="Proteomes" id="UP001438008"/>
    </source>
</evidence>
<keyword evidence="7" id="KW-1185">Reference proteome</keyword>
<dbReference type="InterPro" id="IPR010982">
    <property type="entry name" value="Lambda_DNA-bd_dom_sf"/>
</dbReference>
<dbReference type="InterPro" id="IPR046335">
    <property type="entry name" value="LacI/GalR-like_sensor"/>
</dbReference>
<protein>
    <submittedName>
        <fullName evidence="6">LacI family DNA-binding transcriptional regulator</fullName>
    </submittedName>
</protein>
<reference evidence="6 7" key="1">
    <citation type="submission" date="2024-03" db="EMBL/GenBank/DDBJ databases">
        <title>Human intestinal bacterial collection.</title>
        <authorList>
            <person name="Pauvert C."/>
            <person name="Hitch T.C.A."/>
            <person name="Clavel T."/>
        </authorList>
    </citation>
    <scope>NUCLEOTIDE SEQUENCE [LARGE SCALE GENOMIC DNA]</scope>
    <source>
        <strain evidence="6 7">CLA-AA-H132</strain>
    </source>
</reference>
<dbReference type="EMBL" id="JBBMFE010000004">
    <property type="protein sequence ID" value="MEQ2472163.1"/>
    <property type="molecule type" value="Genomic_DNA"/>
</dbReference>
<keyword evidence="2 6" id="KW-0238">DNA-binding</keyword>
<dbReference type="SMART" id="SM00354">
    <property type="entry name" value="HTH_LACI"/>
    <property type="match status" value="1"/>
</dbReference>
<evidence type="ECO:0000313" key="6">
    <source>
        <dbReference type="EMBL" id="MEQ2472163.1"/>
    </source>
</evidence>
<comment type="caution">
    <text evidence="6">The sequence shown here is derived from an EMBL/GenBank/DDBJ whole genome shotgun (WGS) entry which is preliminary data.</text>
</comment>
<dbReference type="Pfam" id="PF13377">
    <property type="entry name" value="Peripla_BP_3"/>
    <property type="match status" value="1"/>
</dbReference>
<dbReference type="Gene3D" id="3.40.50.2300">
    <property type="match status" value="2"/>
</dbReference>
<dbReference type="CDD" id="cd01392">
    <property type="entry name" value="HTH_LacI"/>
    <property type="match status" value="1"/>
</dbReference>
<dbReference type="InterPro" id="IPR000843">
    <property type="entry name" value="HTH_LacI"/>
</dbReference>
<evidence type="ECO:0000259" key="4">
    <source>
        <dbReference type="PROSITE" id="PS50932"/>
    </source>
</evidence>
<name>A0ABV1FGR5_9FIRM</name>
<evidence type="ECO:0000256" key="3">
    <source>
        <dbReference type="ARBA" id="ARBA00023163"/>
    </source>
</evidence>
<evidence type="ECO:0000256" key="1">
    <source>
        <dbReference type="ARBA" id="ARBA00023015"/>
    </source>
</evidence>
<gene>
    <name evidence="6" type="ORF">WMO29_06625</name>
</gene>
<keyword evidence="1" id="KW-0805">Transcription regulation</keyword>
<accession>A0ABV1FGR5</accession>
<dbReference type="PROSITE" id="PS50943">
    <property type="entry name" value="HTH_CROC1"/>
    <property type="match status" value="1"/>
</dbReference>
<organism evidence="6 7">
    <name type="scientific">Laedolimicola intestinihominis</name>
    <dbReference type="NCBI Taxonomy" id="3133166"/>
    <lineage>
        <taxon>Bacteria</taxon>
        <taxon>Bacillati</taxon>
        <taxon>Bacillota</taxon>
        <taxon>Clostridia</taxon>
        <taxon>Lachnospirales</taxon>
        <taxon>Lachnospiraceae</taxon>
        <taxon>Laedolimicola</taxon>
    </lineage>
</organism>
<feature type="domain" description="HTH cro/C1-type" evidence="5">
    <location>
        <begin position="5"/>
        <end position="46"/>
    </location>
</feature>
<dbReference type="PROSITE" id="PS50932">
    <property type="entry name" value="HTH_LACI_2"/>
    <property type="match status" value="1"/>
</dbReference>
<evidence type="ECO:0000256" key="2">
    <source>
        <dbReference type="ARBA" id="ARBA00023125"/>
    </source>
</evidence>
<dbReference type="SUPFAM" id="SSF47413">
    <property type="entry name" value="lambda repressor-like DNA-binding domains"/>
    <property type="match status" value="1"/>
</dbReference>
<dbReference type="GO" id="GO:0003677">
    <property type="term" value="F:DNA binding"/>
    <property type="evidence" value="ECO:0007669"/>
    <property type="project" value="UniProtKB-KW"/>
</dbReference>
<dbReference type="CDD" id="cd06267">
    <property type="entry name" value="PBP1_LacI_sugar_binding-like"/>
    <property type="match status" value="1"/>
</dbReference>
<dbReference type="PANTHER" id="PTHR30146">
    <property type="entry name" value="LACI-RELATED TRANSCRIPTIONAL REPRESSOR"/>
    <property type="match status" value="1"/>
</dbReference>
<keyword evidence="3" id="KW-0804">Transcription</keyword>
<dbReference type="Pfam" id="PF00356">
    <property type="entry name" value="LacI"/>
    <property type="match status" value="1"/>
</dbReference>